<accession>A0A9W7G9S9</accession>
<protein>
    <submittedName>
        <fullName evidence="1">Uncharacterized protein</fullName>
    </submittedName>
</protein>
<dbReference type="AlphaFoldDB" id="A0A9W7G9S9"/>
<gene>
    <name evidence="1" type="ORF">TrCOL_g8568</name>
</gene>
<evidence type="ECO:0000313" key="1">
    <source>
        <dbReference type="EMBL" id="GMI37728.1"/>
    </source>
</evidence>
<organism evidence="1 2">
    <name type="scientific">Triparma columacea</name>
    <dbReference type="NCBI Taxonomy" id="722753"/>
    <lineage>
        <taxon>Eukaryota</taxon>
        <taxon>Sar</taxon>
        <taxon>Stramenopiles</taxon>
        <taxon>Ochrophyta</taxon>
        <taxon>Bolidophyceae</taxon>
        <taxon>Parmales</taxon>
        <taxon>Triparmaceae</taxon>
        <taxon>Triparma</taxon>
    </lineage>
</organism>
<dbReference type="Proteomes" id="UP001165065">
    <property type="component" value="Unassembled WGS sequence"/>
</dbReference>
<dbReference type="EMBL" id="BRYA01001016">
    <property type="protein sequence ID" value="GMI37728.1"/>
    <property type="molecule type" value="Genomic_DNA"/>
</dbReference>
<reference evidence="2" key="1">
    <citation type="journal article" date="2023" name="Commun. Biol.">
        <title>Genome analysis of Parmales, the sister group of diatoms, reveals the evolutionary specialization of diatoms from phago-mixotrophs to photoautotrophs.</title>
        <authorList>
            <person name="Ban H."/>
            <person name="Sato S."/>
            <person name="Yoshikawa S."/>
            <person name="Yamada K."/>
            <person name="Nakamura Y."/>
            <person name="Ichinomiya M."/>
            <person name="Sato N."/>
            <person name="Blanc-Mathieu R."/>
            <person name="Endo H."/>
            <person name="Kuwata A."/>
            <person name="Ogata H."/>
        </authorList>
    </citation>
    <scope>NUCLEOTIDE SEQUENCE [LARGE SCALE GENOMIC DNA]</scope>
</reference>
<evidence type="ECO:0000313" key="2">
    <source>
        <dbReference type="Proteomes" id="UP001165065"/>
    </source>
</evidence>
<comment type="caution">
    <text evidence="1">The sequence shown here is derived from an EMBL/GenBank/DDBJ whole genome shotgun (WGS) entry which is preliminary data.</text>
</comment>
<sequence>MRRFDFPHAAAAYAILIVSENHALPVYSILTSASHEHLEPSCSELGEEGVYSEDVSLVVSEVKRRHNPPAQTGVLTRFIDWDSHGILVGLIIVN</sequence>
<name>A0A9W7G9S9_9STRA</name>
<keyword evidence="2" id="KW-1185">Reference proteome</keyword>
<proteinExistence type="predicted"/>